<dbReference type="SMART" id="SM00228">
    <property type="entry name" value="PDZ"/>
    <property type="match status" value="1"/>
</dbReference>
<protein>
    <submittedName>
        <fullName evidence="7">PDZ domain-containing protein</fullName>
    </submittedName>
</protein>
<dbReference type="GO" id="GO:0004252">
    <property type="term" value="F:serine-type endopeptidase activity"/>
    <property type="evidence" value="ECO:0007669"/>
    <property type="project" value="InterPro"/>
</dbReference>
<dbReference type="PRINTS" id="PR00834">
    <property type="entry name" value="PROTEASES2C"/>
</dbReference>
<sequence length="387" mass="40686">MRFRRITRFVLSYVLVGLVVAAAVAWLAPDLVDQGRPVVRIDQPTEVDPGLNAAGERPASYANAVGEATPSVVNIYTSTQTTDPRNAFFDDPLFDPLFENPTGEIDPDLETSLGSGVLVSDAGHILTSNHVIEGAQRIRILLSDGRTAMATIVGTDPESDLAVLQIDLPELPHVTLGASNSHRVGDIVLAIGNPFGVGQTVTQGIISALGRSELGLATFENFIQTDAAINPGNSGGALINANGEIIGINTAIFSQSGASTGIGFAIPAALAQEVLTGIIENGRVIRGWIGVQIQPAREVMPGVRVVNVLRGGPADEAGLEAGDLITHLESAPVRGVRALLNDVSERAPGDTVSLRGQRDGEAQSWRLEIAERPPNLQQQGPQSPPLR</sequence>
<dbReference type="Proteomes" id="UP000315400">
    <property type="component" value="Unassembled WGS sequence"/>
</dbReference>
<accession>A0A540VR37</accession>
<evidence type="ECO:0000256" key="4">
    <source>
        <dbReference type="ARBA" id="ARBA00022825"/>
    </source>
</evidence>
<dbReference type="SUPFAM" id="SSF50494">
    <property type="entry name" value="Trypsin-like serine proteases"/>
    <property type="match status" value="1"/>
</dbReference>
<name>A0A540VR37_9GAMM</name>
<dbReference type="Pfam" id="PF13180">
    <property type="entry name" value="PDZ_2"/>
    <property type="match status" value="1"/>
</dbReference>
<feature type="region of interest" description="Disordered" evidence="5">
    <location>
        <begin position="367"/>
        <end position="387"/>
    </location>
</feature>
<gene>
    <name evidence="7" type="ORF">FKY71_09775</name>
</gene>
<dbReference type="InterPro" id="IPR001940">
    <property type="entry name" value="Peptidase_S1C"/>
</dbReference>
<dbReference type="PANTHER" id="PTHR43343:SF3">
    <property type="entry name" value="PROTEASE DO-LIKE 8, CHLOROPLASTIC"/>
    <property type="match status" value="1"/>
</dbReference>
<keyword evidence="3" id="KW-0378">Hydrolase</keyword>
<feature type="domain" description="PDZ" evidence="6">
    <location>
        <begin position="278"/>
        <end position="336"/>
    </location>
</feature>
<evidence type="ECO:0000259" key="6">
    <source>
        <dbReference type="PROSITE" id="PS50106"/>
    </source>
</evidence>
<dbReference type="InterPro" id="IPR001478">
    <property type="entry name" value="PDZ"/>
</dbReference>
<dbReference type="SUPFAM" id="SSF50156">
    <property type="entry name" value="PDZ domain-like"/>
    <property type="match status" value="1"/>
</dbReference>
<dbReference type="InterPro" id="IPR009003">
    <property type="entry name" value="Peptidase_S1_PA"/>
</dbReference>
<dbReference type="Pfam" id="PF13365">
    <property type="entry name" value="Trypsin_2"/>
    <property type="match status" value="1"/>
</dbReference>
<dbReference type="Gene3D" id="2.30.42.10">
    <property type="match status" value="1"/>
</dbReference>
<dbReference type="PROSITE" id="PS50106">
    <property type="entry name" value="PDZ"/>
    <property type="match status" value="1"/>
</dbReference>
<reference evidence="7 8" key="1">
    <citation type="submission" date="2019-06" db="EMBL/GenBank/DDBJ databases">
        <title>Metagenome assembled Genome of Spiribacter salinus SL48-SHIP from the microbial mat of Salt Lake 48 (Novosibirsk region, Russia).</title>
        <authorList>
            <person name="Shipova A."/>
            <person name="Rozanov A.S."/>
            <person name="Bryanskaya A.V."/>
            <person name="Peltek S.E."/>
        </authorList>
    </citation>
    <scope>NUCLEOTIDE SEQUENCE [LARGE SCALE GENOMIC DNA]</scope>
    <source>
        <strain evidence="7">SL48-SHIP-2</strain>
    </source>
</reference>
<keyword evidence="2" id="KW-0645">Protease</keyword>
<dbReference type="PANTHER" id="PTHR43343">
    <property type="entry name" value="PEPTIDASE S12"/>
    <property type="match status" value="1"/>
</dbReference>
<evidence type="ECO:0000256" key="2">
    <source>
        <dbReference type="ARBA" id="ARBA00022670"/>
    </source>
</evidence>
<proteinExistence type="inferred from homology"/>
<dbReference type="AlphaFoldDB" id="A0A540VR37"/>
<comment type="caution">
    <text evidence="7">The sequence shown here is derived from an EMBL/GenBank/DDBJ whole genome shotgun (WGS) entry which is preliminary data.</text>
</comment>
<dbReference type="EMBL" id="VIFK01000082">
    <property type="protein sequence ID" value="TQE99220.1"/>
    <property type="molecule type" value="Genomic_DNA"/>
</dbReference>
<organism evidence="7 8">
    <name type="scientific">Spiribacter salinus</name>
    <dbReference type="NCBI Taxonomy" id="1335746"/>
    <lineage>
        <taxon>Bacteria</taxon>
        <taxon>Pseudomonadati</taxon>
        <taxon>Pseudomonadota</taxon>
        <taxon>Gammaproteobacteria</taxon>
        <taxon>Chromatiales</taxon>
        <taxon>Ectothiorhodospiraceae</taxon>
        <taxon>Spiribacter</taxon>
    </lineage>
</organism>
<dbReference type="InterPro" id="IPR036034">
    <property type="entry name" value="PDZ_sf"/>
</dbReference>
<dbReference type="GO" id="GO:0006508">
    <property type="term" value="P:proteolysis"/>
    <property type="evidence" value="ECO:0007669"/>
    <property type="project" value="UniProtKB-KW"/>
</dbReference>
<evidence type="ECO:0000256" key="5">
    <source>
        <dbReference type="SAM" id="MobiDB-lite"/>
    </source>
</evidence>
<dbReference type="Gene3D" id="2.40.10.120">
    <property type="match status" value="1"/>
</dbReference>
<evidence type="ECO:0000256" key="1">
    <source>
        <dbReference type="ARBA" id="ARBA00010541"/>
    </source>
</evidence>
<comment type="similarity">
    <text evidence="1">Belongs to the peptidase S1C family.</text>
</comment>
<evidence type="ECO:0000313" key="7">
    <source>
        <dbReference type="EMBL" id="TQE99220.1"/>
    </source>
</evidence>
<keyword evidence="4" id="KW-0720">Serine protease</keyword>
<evidence type="ECO:0000313" key="8">
    <source>
        <dbReference type="Proteomes" id="UP000315400"/>
    </source>
</evidence>
<evidence type="ECO:0000256" key="3">
    <source>
        <dbReference type="ARBA" id="ARBA00022801"/>
    </source>
</evidence>
<dbReference type="STRING" id="1260251.SPISAL_06925"/>
<dbReference type="FunFam" id="2.40.10.10:FF:000001">
    <property type="entry name" value="Periplasmic serine protease DegS"/>
    <property type="match status" value="1"/>
</dbReference>
<dbReference type="InterPro" id="IPR051201">
    <property type="entry name" value="Chloro_Bact_Ser_Proteases"/>
</dbReference>